<protein>
    <submittedName>
        <fullName evidence="1">Uncharacterized protein</fullName>
    </submittedName>
</protein>
<evidence type="ECO:0000313" key="1">
    <source>
        <dbReference type="EMBL" id="MBC3936125.1"/>
    </source>
</evidence>
<evidence type="ECO:0000313" key="2">
    <source>
        <dbReference type="Proteomes" id="UP000612361"/>
    </source>
</evidence>
<name>A0A923KZI6_9BURK</name>
<dbReference type="EMBL" id="JACOGG010000012">
    <property type="protein sequence ID" value="MBC3936125.1"/>
    <property type="molecule type" value="Genomic_DNA"/>
</dbReference>
<comment type="caution">
    <text evidence="1">The sequence shown here is derived from an EMBL/GenBank/DDBJ whole genome shotgun (WGS) entry which is preliminary data.</text>
</comment>
<accession>A0A923KZI6</accession>
<sequence>MYTQIIAPPQTVHLCYSLQLLNTLAQCRARHGRNVLSAEQLHADNENGWRIRLWKMNAAAYQIAAGHLATELSQLAGPYQDLLLHLQQHQCKEAFLKHWQPDRIIFPCVASDLDLPTTKWLTHTVRQIRSRNTRQEIVLWTDIAQQAWQHNAPLMQICDQLRLTPHGGTDRTTTCHTPPELSFMGARDCSFDAAVRH</sequence>
<keyword evidence="2" id="KW-1185">Reference proteome</keyword>
<gene>
    <name evidence="1" type="ORF">H8K47_12190</name>
</gene>
<organism evidence="1 2">
    <name type="scientific">Undibacterium rugosum</name>
    <dbReference type="NCBI Taxonomy" id="2762291"/>
    <lineage>
        <taxon>Bacteria</taxon>
        <taxon>Pseudomonadati</taxon>
        <taxon>Pseudomonadota</taxon>
        <taxon>Betaproteobacteria</taxon>
        <taxon>Burkholderiales</taxon>
        <taxon>Oxalobacteraceae</taxon>
        <taxon>Undibacterium</taxon>
    </lineage>
</organism>
<reference evidence="1" key="1">
    <citation type="submission" date="2020-08" db="EMBL/GenBank/DDBJ databases">
        <title>Novel species isolated from subtropical streams in China.</title>
        <authorList>
            <person name="Lu H."/>
        </authorList>
    </citation>
    <scope>NUCLEOTIDE SEQUENCE</scope>
    <source>
        <strain evidence="1">CY7W</strain>
    </source>
</reference>
<dbReference type="AlphaFoldDB" id="A0A923KZI6"/>
<proteinExistence type="predicted"/>
<dbReference type="Proteomes" id="UP000612361">
    <property type="component" value="Unassembled WGS sequence"/>
</dbReference>
<dbReference type="RefSeq" id="WP_186881688.1">
    <property type="nucleotide sequence ID" value="NZ_JACOGG010000012.1"/>
</dbReference>